<feature type="repeat" description="ANK" evidence="3">
    <location>
        <begin position="235"/>
        <end position="267"/>
    </location>
</feature>
<feature type="repeat" description="ANK" evidence="3">
    <location>
        <begin position="782"/>
        <end position="814"/>
    </location>
</feature>
<dbReference type="InterPro" id="IPR050663">
    <property type="entry name" value="Ankyrin-SOCS_Box"/>
</dbReference>
<dbReference type="GO" id="GO:0045944">
    <property type="term" value="P:positive regulation of transcription by RNA polymerase II"/>
    <property type="evidence" value="ECO:0007669"/>
    <property type="project" value="TreeGrafter"/>
</dbReference>
<gene>
    <name evidence="4" type="primary">LOC115419775</name>
</gene>
<keyword evidence="1" id="KW-0677">Repeat</keyword>
<dbReference type="AlphaFoldDB" id="A0A673ANV2"/>
<dbReference type="InterPro" id="IPR002110">
    <property type="entry name" value="Ankyrin_rpt"/>
</dbReference>
<keyword evidence="5" id="KW-1185">Reference proteome</keyword>
<feature type="repeat" description="ANK" evidence="3">
    <location>
        <begin position="268"/>
        <end position="300"/>
    </location>
</feature>
<feature type="repeat" description="ANK" evidence="3">
    <location>
        <begin position="368"/>
        <end position="394"/>
    </location>
</feature>
<dbReference type="Ensembl" id="ENSSORT00005031804.1">
    <property type="protein sequence ID" value="ENSSORP00005030939.1"/>
    <property type="gene ID" value="ENSSORG00005009090.1"/>
</dbReference>
<dbReference type="PROSITE" id="PS50088">
    <property type="entry name" value="ANK_REPEAT"/>
    <property type="match status" value="19"/>
</dbReference>
<dbReference type="PRINTS" id="PR01415">
    <property type="entry name" value="ANKYRIN"/>
</dbReference>
<dbReference type="Pfam" id="PF12796">
    <property type="entry name" value="Ank_2"/>
    <property type="match status" value="8"/>
</dbReference>
<dbReference type="InterPro" id="IPR036770">
    <property type="entry name" value="Ankyrin_rpt-contain_sf"/>
</dbReference>
<dbReference type="Pfam" id="PF13637">
    <property type="entry name" value="Ank_4"/>
    <property type="match status" value="1"/>
</dbReference>
<evidence type="ECO:0000256" key="3">
    <source>
        <dbReference type="PROSITE-ProRule" id="PRU00023"/>
    </source>
</evidence>
<reference evidence="4" key="1">
    <citation type="submission" date="2019-06" db="EMBL/GenBank/DDBJ databases">
        <authorList>
            <consortium name="Wellcome Sanger Institute Data Sharing"/>
        </authorList>
    </citation>
    <scope>NUCLEOTIDE SEQUENCE [LARGE SCALE GENOMIC DNA]</scope>
</reference>
<evidence type="ECO:0000256" key="2">
    <source>
        <dbReference type="ARBA" id="ARBA00023043"/>
    </source>
</evidence>
<evidence type="ECO:0000313" key="4">
    <source>
        <dbReference type="Ensembl" id="ENSSORP00005030939.1"/>
    </source>
</evidence>
<protein>
    <submittedName>
        <fullName evidence="4">Ankyrin repeat domain 52</fullName>
    </submittedName>
</protein>
<feature type="repeat" description="ANK" evidence="3">
    <location>
        <begin position="749"/>
        <end position="781"/>
    </location>
</feature>
<organism evidence="4 5">
    <name type="scientific">Sphaeramia orbicularis</name>
    <name type="common">orbiculate cardinalfish</name>
    <dbReference type="NCBI Taxonomy" id="375764"/>
    <lineage>
        <taxon>Eukaryota</taxon>
        <taxon>Metazoa</taxon>
        <taxon>Chordata</taxon>
        <taxon>Craniata</taxon>
        <taxon>Vertebrata</taxon>
        <taxon>Euteleostomi</taxon>
        <taxon>Actinopterygii</taxon>
        <taxon>Neopterygii</taxon>
        <taxon>Teleostei</taxon>
        <taxon>Neoteleostei</taxon>
        <taxon>Acanthomorphata</taxon>
        <taxon>Gobiaria</taxon>
        <taxon>Kurtiformes</taxon>
        <taxon>Apogonoidei</taxon>
        <taxon>Apogonidae</taxon>
        <taxon>Apogoninae</taxon>
        <taxon>Sphaeramia</taxon>
    </lineage>
</organism>
<reference evidence="4" key="3">
    <citation type="submission" date="2025-09" db="UniProtKB">
        <authorList>
            <consortium name="Ensembl"/>
        </authorList>
    </citation>
    <scope>IDENTIFICATION</scope>
</reference>
<dbReference type="SUPFAM" id="SSF48403">
    <property type="entry name" value="Ankyrin repeat"/>
    <property type="match status" value="4"/>
</dbReference>
<dbReference type="PANTHER" id="PTHR24193">
    <property type="entry name" value="ANKYRIN REPEAT PROTEIN"/>
    <property type="match status" value="1"/>
</dbReference>
<accession>A0A673ANV2</accession>
<dbReference type="InParanoid" id="A0A673ANV2"/>
<feature type="repeat" description="ANK" evidence="3">
    <location>
        <begin position="716"/>
        <end position="748"/>
    </location>
</feature>
<feature type="repeat" description="ANK" evidence="3">
    <location>
        <begin position="103"/>
        <end position="135"/>
    </location>
</feature>
<keyword evidence="2 3" id="KW-0040">ANK repeat</keyword>
<dbReference type="Pfam" id="PF13857">
    <property type="entry name" value="Ank_5"/>
    <property type="match status" value="1"/>
</dbReference>
<feature type="repeat" description="ANK" evidence="3">
    <location>
        <begin position="202"/>
        <end position="234"/>
    </location>
</feature>
<sequence>MSLGSIQFSEHIQFIFTSFLKYPVCHVVLYVLYVKCLFQSPLVQAIFNRNAEEVEFLLNHNEDASTLDQEQSTPLHAAAYLGDVQVMDLLITSGASVNAEDQGLLSPLHRAAASRNERAVELLLEHEAEVNVRDKFWHTPLHMAAANWATGCAVALISHMSNVDAVDRSGRTPLHHAAYSGHVAMVNLLQSKGANVGARDKNERQPIHWAAFLGHMEVVKLLLSHSADAMCKDKCGYTSLHAAAASGQLDVVKYLLKLGVEIDEPNNSGHTALHMACHMGQDSVAVELVNYGANINQPNLHGDTPLHLAAASSSGVLCLELLINNGADVNMQNKEGKSPLHMAAMHGRFTGSQILIQNGGEIDCVDNYGNSPLHVAARHGQELLISTLLTNGADKTRQGIHGMLPLHLAALYGFPDCCRKLLSSGQLYNIMPSLLTSQTSTSGFDINTPDDHGRTCLHAAASGGNVDCLNLLLSGGAELDVRDNLGRSALHYAAANGNSQCTISLVRAGAEVNELDLTGCSPLHYAAASHTFCGLKCIPPSSSDDPNLNLEFRLEKEQEASLCLDFLLDNGANPTLKNTKGYSAVHFAAAYGNKQHLELLLEISFNCLEEVESNIPVSPLHLAAYYGHCDALRLLCETLVSLDVRDIEGQTALHLAAKRGFTQCVEVLLKHQASYTVKEHKHKRTALHAAGVYDSYEYLCAGLRIPLTGVCSLFVVCRTALMLATLGRHIDCVHILLEKGAKADAADKKGFTALHRATMLGSEDCVSALLDHGASALCRDSQGMTPLHLAASCGHTDVLHSLLKAAVKADPLDSMLDYRGHTPTHWAAYHGETDSKILAKSGRLKEIPSLHCTVLCEYYTAELLLKTVGPQIVNVCDAKGRTPLHAAAYSGNVAGLQLVLAHEAEVNAVDHSGCSALMVAADCGQTRAVEFLLQKAKPDLTLVDANNNTALHLACSKGHEMCALLILGEISDSSLINATNSSLQMPLHIAARRGLATVVQVLLSRGAAVMAVDEQGHTPALACAPNKNVADCLALILSTMKPFPPREACTGTASHFNPILKNCGIAATCGSSGSMCHTYVKDRPSTVGLHGCMTE</sequence>
<dbReference type="GO" id="GO:0000976">
    <property type="term" value="F:transcription cis-regulatory region binding"/>
    <property type="evidence" value="ECO:0007669"/>
    <property type="project" value="TreeGrafter"/>
</dbReference>
<feature type="repeat" description="ANK" evidence="3">
    <location>
        <begin position="335"/>
        <end position="367"/>
    </location>
</feature>
<feature type="repeat" description="ANK" evidence="3">
    <location>
        <begin position="618"/>
        <end position="647"/>
    </location>
</feature>
<dbReference type="PROSITE" id="PS50297">
    <property type="entry name" value="ANK_REP_REGION"/>
    <property type="match status" value="16"/>
</dbReference>
<dbReference type="Gene3D" id="1.25.40.20">
    <property type="entry name" value="Ankyrin repeat-containing domain"/>
    <property type="match status" value="10"/>
</dbReference>
<evidence type="ECO:0000256" key="1">
    <source>
        <dbReference type="ARBA" id="ARBA00022737"/>
    </source>
</evidence>
<feature type="repeat" description="ANK" evidence="3">
    <location>
        <begin position="879"/>
        <end position="911"/>
    </location>
</feature>
<proteinExistence type="predicted"/>
<feature type="repeat" description="ANK" evidence="3">
    <location>
        <begin position="70"/>
        <end position="102"/>
    </location>
</feature>
<feature type="repeat" description="ANK" evidence="3">
    <location>
        <begin position="401"/>
        <end position="433"/>
    </location>
</feature>
<dbReference type="Proteomes" id="UP000472271">
    <property type="component" value="Chromosome 5"/>
</dbReference>
<reference evidence="4" key="2">
    <citation type="submission" date="2025-08" db="UniProtKB">
        <authorList>
            <consortium name="Ensembl"/>
        </authorList>
    </citation>
    <scope>IDENTIFICATION</scope>
</reference>
<name>A0A673ANV2_9TELE</name>
<feature type="repeat" description="ANK" evidence="3">
    <location>
        <begin position="452"/>
        <end position="484"/>
    </location>
</feature>
<dbReference type="Pfam" id="PF00023">
    <property type="entry name" value="Ank"/>
    <property type="match status" value="3"/>
</dbReference>
<dbReference type="SMART" id="SM00248">
    <property type="entry name" value="ANK"/>
    <property type="match status" value="26"/>
</dbReference>
<feature type="repeat" description="ANK" evidence="3">
    <location>
        <begin position="648"/>
        <end position="680"/>
    </location>
</feature>
<feature type="repeat" description="ANK" evidence="3">
    <location>
        <begin position="301"/>
        <end position="334"/>
    </location>
</feature>
<feature type="repeat" description="ANK" evidence="3">
    <location>
        <begin position="982"/>
        <end position="1014"/>
    </location>
</feature>
<feature type="repeat" description="ANK" evidence="3">
    <location>
        <begin position="169"/>
        <end position="201"/>
    </location>
</feature>
<dbReference type="PANTHER" id="PTHR24193:SF121">
    <property type="entry name" value="ADA2A-CONTAINING COMPLEX COMPONENT 3, ISOFORM D"/>
    <property type="match status" value="1"/>
</dbReference>
<evidence type="ECO:0000313" key="5">
    <source>
        <dbReference type="Proteomes" id="UP000472271"/>
    </source>
</evidence>
<dbReference type="GO" id="GO:0005634">
    <property type="term" value="C:nucleus"/>
    <property type="evidence" value="ECO:0007669"/>
    <property type="project" value="TreeGrafter"/>
</dbReference>
<feature type="repeat" description="ANK" evidence="3">
    <location>
        <begin position="485"/>
        <end position="517"/>
    </location>
</feature>